<dbReference type="EMBL" id="SJPV01000001">
    <property type="protein sequence ID" value="TWU42246.1"/>
    <property type="molecule type" value="Genomic_DNA"/>
</dbReference>
<evidence type="ECO:0000313" key="2">
    <source>
        <dbReference type="Proteomes" id="UP000319143"/>
    </source>
</evidence>
<dbReference type="Proteomes" id="UP000319143">
    <property type="component" value="Unassembled WGS sequence"/>
</dbReference>
<evidence type="ECO:0000313" key="1">
    <source>
        <dbReference type="EMBL" id="TWU42246.1"/>
    </source>
</evidence>
<sequence length="118" mass="13231">MIESSTATLAVHWPCSIDLLFWPRQVDLGSVLDQQDIVDLIDSLIRCLDVWLKDLFRSDVVVVEKAIAALDISLTLEGCRNAHIGTVAEDIGHLLDSFREPLVPELTAIEFSRKMSNR</sequence>
<gene>
    <name evidence="1" type="ORF">Poly41_05420</name>
</gene>
<reference evidence="1 2" key="1">
    <citation type="submission" date="2019-02" db="EMBL/GenBank/DDBJ databases">
        <title>Deep-cultivation of Planctomycetes and their phenomic and genomic characterization uncovers novel biology.</title>
        <authorList>
            <person name="Wiegand S."/>
            <person name="Jogler M."/>
            <person name="Boedeker C."/>
            <person name="Pinto D."/>
            <person name="Vollmers J."/>
            <person name="Rivas-Marin E."/>
            <person name="Kohn T."/>
            <person name="Peeters S.H."/>
            <person name="Heuer A."/>
            <person name="Rast P."/>
            <person name="Oberbeckmann S."/>
            <person name="Bunk B."/>
            <person name="Jeske O."/>
            <person name="Meyerdierks A."/>
            <person name="Storesund J.E."/>
            <person name="Kallscheuer N."/>
            <person name="Luecker S."/>
            <person name="Lage O.M."/>
            <person name="Pohl T."/>
            <person name="Merkel B.J."/>
            <person name="Hornburger P."/>
            <person name="Mueller R.-W."/>
            <person name="Bruemmer F."/>
            <person name="Labrenz M."/>
            <person name="Spormann A.M."/>
            <person name="Op Den Camp H."/>
            <person name="Overmann J."/>
            <person name="Amann R."/>
            <person name="Jetten M.S.M."/>
            <person name="Mascher T."/>
            <person name="Medema M.H."/>
            <person name="Devos D.P."/>
            <person name="Kaster A.-K."/>
            <person name="Ovreas L."/>
            <person name="Rohde M."/>
            <person name="Galperin M.Y."/>
            <person name="Jogler C."/>
        </authorList>
    </citation>
    <scope>NUCLEOTIDE SEQUENCE [LARGE SCALE GENOMIC DNA]</scope>
    <source>
        <strain evidence="1 2">Poly41</strain>
    </source>
</reference>
<organism evidence="1 2">
    <name type="scientific">Novipirellula artificiosorum</name>
    <dbReference type="NCBI Taxonomy" id="2528016"/>
    <lineage>
        <taxon>Bacteria</taxon>
        <taxon>Pseudomonadati</taxon>
        <taxon>Planctomycetota</taxon>
        <taxon>Planctomycetia</taxon>
        <taxon>Pirellulales</taxon>
        <taxon>Pirellulaceae</taxon>
        <taxon>Novipirellula</taxon>
    </lineage>
</organism>
<comment type="caution">
    <text evidence="1">The sequence shown here is derived from an EMBL/GenBank/DDBJ whole genome shotgun (WGS) entry which is preliminary data.</text>
</comment>
<proteinExistence type="predicted"/>
<dbReference type="AlphaFoldDB" id="A0A5C6E488"/>
<keyword evidence="2" id="KW-1185">Reference proteome</keyword>
<accession>A0A5C6E488</accession>
<protein>
    <submittedName>
        <fullName evidence="1">Uncharacterized protein</fullName>
    </submittedName>
</protein>
<name>A0A5C6E488_9BACT</name>